<dbReference type="CAZy" id="GT4">
    <property type="family name" value="Glycosyltransferase Family 4"/>
</dbReference>
<dbReference type="Pfam" id="PF13692">
    <property type="entry name" value="Glyco_trans_1_4"/>
    <property type="match status" value="1"/>
</dbReference>
<name>Q2J691_FRACC</name>
<sequence>MRLVRPTTAGLPLLYTTDRVYAPPVPDPLVAAAIARIVREVKPDVIHAHNWIVNSALPLRRYLDVPIVVTLHDYSHVCATKRMMFMGELVCSGPALSRCIRCTRNHYSGVVGPLTFAANRGGTRRRDRAVDRYLAVSNAVARLNRLDSGRIPYEVVPNFIPDELIGAEPGGPPDGLVSDGYLVFVGDLSLDKGIGALLGAYERLPDHRPPLLVVGRRTADSPSYFPPGVILSEPRAHAEIMRAFAHASFAVLPSTWHDPCPTVVLEAMASGTPVISTPMGGIADMITGGREGVLVPPADPVALHDAIEHLLADGTRRARMGTAAKERAKEFTASRVVPRIEEVYREVVRASLR</sequence>
<accession>Q2J691</accession>
<reference evidence="4 5" key="1">
    <citation type="journal article" date="2007" name="Genome Res.">
        <title>Genome characteristics of facultatively symbiotic Frankia sp. strains reflect host range and host plant biogeography.</title>
        <authorList>
            <person name="Normand P."/>
            <person name="Lapierre P."/>
            <person name="Tisa L.S."/>
            <person name="Gogarten J.P."/>
            <person name="Alloisio N."/>
            <person name="Bagnarol E."/>
            <person name="Bassi C.A."/>
            <person name="Berry A.M."/>
            <person name="Bickhart D.M."/>
            <person name="Choisne N."/>
            <person name="Couloux A."/>
            <person name="Cournoyer B."/>
            <person name="Cruveiller S."/>
            <person name="Daubin V."/>
            <person name="Demange N."/>
            <person name="Francino M.P."/>
            <person name="Goltsman E."/>
            <person name="Huang Y."/>
            <person name="Kopp O.R."/>
            <person name="Labarre L."/>
            <person name="Lapidus A."/>
            <person name="Lavire C."/>
            <person name="Marechal J."/>
            <person name="Martinez M."/>
            <person name="Mastronunzio J.E."/>
            <person name="Mullin B.C."/>
            <person name="Niemann J."/>
            <person name="Pujic P."/>
            <person name="Rawnsley T."/>
            <person name="Rouy Z."/>
            <person name="Schenowitz C."/>
            <person name="Sellstedt A."/>
            <person name="Tavares F."/>
            <person name="Tomkins J.P."/>
            <person name="Vallenet D."/>
            <person name="Valverde C."/>
            <person name="Wall L.G."/>
            <person name="Wang Y."/>
            <person name="Medigue C."/>
            <person name="Benson D.R."/>
        </authorList>
    </citation>
    <scope>NUCLEOTIDE SEQUENCE [LARGE SCALE GENOMIC DNA]</scope>
    <source>
        <strain evidence="5">DSM 45818 / CECT 9043 / CcI3</strain>
    </source>
</reference>
<proteinExistence type="predicted"/>
<gene>
    <name evidence="4" type="ordered locus">Francci3_3851</name>
</gene>
<organism evidence="4 5">
    <name type="scientific">Frankia casuarinae (strain DSM 45818 / CECT 9043 / HFP020203 / CcI3)</name>
    <dbReference type="NCBI Taxonomy" id="106370"/>
    <lineage>
        <taxon>Bacteria</taxon>
        <taxon>Bacillati</taxon>
        <taxon>Actinomycetota</taxon>
        <taxon>Actinomycetes</taxon>
        <taxon>Frankiales</taxon>
        <taxon>Frankiaceae</taxon>
        <taxon>Frankia</taxon>
    </lineage>
</organism>
<dbReference type="SUPFAM" id="SSF53756">
    <property type="entry name" value="UDP-Glycosyltransferase/glycogen phosphorylase"/>
    <property type="match status" value="1"/>
</dbReference>
<evidence type="ECO:0000256" key="1">
    <source>
        <dbReference type="ARBA" id="ARBA00022676"/>
    </source>
</evidence>
<dbReference type="AlphaFoldDB" id="Q2J691"/>
<keyword evidence="1" id="KW-0328">Glycosyltransferase</keyword>
<dbReference type="Gene3D" id="3.40.50.2000">
    <property type="entry name" value="Glycogen Phosphorylase B"/>
    <property type="match status" value="2"/>
</dbReference>
<dbReference type="PhylomeDB" id="Q2J691"/>
<keyword evidence="2 4" id="KW-0808">Transferase</keyword>
<dbReference type="PANTHER" id="PTHR45947">
    <property type="entry name" value="SULFOQUINOVOSYL TRANSFERASE SQD2"/>
    <property type="match status" value="1"/>
</dbReference>
<dbReference type="eggNOG" id="COG0438">
    <property type="taxonomic scope" value="Bacteria"/>
</dbReference>
<dbReference type="PANTHER" id="PTHR45947:SF13">
    <property type="entry name" value="TRANSFERASE"/>
    <property type="match status" value="1"/>
</dbReference>
<feature type="domain" description="Glycosyltransferase subfamily 4-like N-terminal" evidence="3">
    <location>
        <begin position="22"/>
        <end position="163"/>
    </location>
</feature>
<dbReference type="EMBL" id="CP000249">
    <property type="protein sequence ID" value="ABD13201.1"/>
    <property type="molecule type" value="Genomic_DNA"/>
</dbReference>
<dbReference type="Proteomes" id="UP000001937">
    <property type="component" value="Chromosome"/>
</dbReference>
<dbReference type="Pfam" id="PF13439">
    <property type="entry name" value="Glyco_transf_4"/>
    <property type="match status" value="1"/>
</dbReference>
<evidence type="ECO:0000256" key="2">
    <source>
        <dbReference type="ARBA" id="ARBA00022679"/>
    </source>
</evidence>
<evidence type="ECO:0000313" key="5">
    <source>
        <dbReference type="Proteomes" id="UP000001937"/>
    </source>
</evidence>
<evidence type="ECO:0000313" key="4">
    <source>
        <dbReference type="EMBL" id="ABD13201.1"/>
    </source>
</evidence>
<evidence type="ECO:0000259" key="3">
    <source>
        <dbReference type="Pfam" id="PF13439"/>
    </source>
</evidence>
<dbReference type="STRING" id="106370.Francci3_3851"/>
<dbReference type="CDD" id="cd03801">
    <property type="entry name" value="GT4_PimA-like"/>
    <property type="match status" value="1"/>
</dbReference>
<dbReference type="InterPro" id="IPR050194">
    <property type="entry name" value="Glycosyltransferase_grp1"/>
</dbReference>
<protein>
    <submittedName>
        <fullName evidence="4">Glycosyl transferase, group 1</fullName>
    </submittedName>
</protein>
<dbReference type="InterPro" id="IPR028098">
    <property type="entry name" value="Glyco_trans_4-like_N"/>
</dbReference>
<dbReference type="KEGG" id="fra:Francci3_3851"/>
<dbReference type="GO" id="GO:1901137">
    <property type="term" value="P:carbohydrate derivative biosynthetic process"/>
    <property type="evidence" value="ECO:0007669"/>
    <property type="project" value="UniProtKB-ARBA"/>
</dbReference>
<dbReference type="GO" id="GO:0016757">
    <property type="term" value="F:glycosyltransferase activity"/>
    <property type="evidence" value="ECO:0007669"/>
    <property type="project" value="UniProtKB-KW"/>
</dbReference>
<keyword evidence="5" id="KW-1185">Reference proteome</keyword>
<dbReference type="HOGENOM" id="CLU_009583_2_5_11"/>